<feature type="region of interest" description="Leucine repeat II (LRII)" evidence="5">
    <location>
        <begin position="285"/>
        <end position="317"/>
    </location>
</feature>
<dbReference type="Pfam" id="PF03514">
    <property type="entry name" value="GRAS"/>
    <property type="match status" value="1"/>
</dbReference>
<dbReference type="EMBL" id="EU736107">
    <property type="protein sequence ID" value="ACI14607.1"/>
    <property type="molecule type" value="Genomic_DNA"/>
</dbReference>
<evidence type="ECO:0000256" key="2">
    <source>
        <dbReference type="ARBA" id="ARBA00023015"/>
    </source>
</evidence>
<feature type="region of interest" description="SAW" evidence="5">
    <location>
        <begin position="421"/>
        <end position="498"/>
    </location>
</feature>
<dbReference type="GO" id="GO:0005634">
    <property type="term" value="C:nucleus"/>
    <property type="evidence" value="ECO:0007669"/>
    <property type="project" value="UniProtKB-SubCell"/>
</dbReference>
<reference evidence="7" key="2">
    <citation type="journal article" date="2011" name="Plant Biol.">
        <title>Genetic dissection of Rhizobium-induced infection and nodule organogenesis in pea based on ENOD12A and ENOD5 expression analysis.</title>
        <authorList>
            <person name="Dolgikh E.A."/>
            <person name="Leppyanen I.V."/>
            <person name="Osipova M.A."/>
            <person name="Savelyeva N.V."/>
            <person name="Borisov A.Y."/>
            <person name="Tsyganov V.E."/>
            <person name="Geurts R."/>
            <person name="Tikhonovich I.A."/>
        </authorList>
    </citation>
    <scope>NUCLEOTIDE SEQUENCE</scope>
</reference>
<dbReference type="InterPro" id="IPR005202">
    <property type="entry name" value="TF_GRAS"/>
</dbReference>
<keyword evidence="4" id="KW-0539">Nucleus</keyword>
<evidence type="ECO:0000256" key="1">
    <source>
        <dbReference type="ARBA" id="ARBA00004123"/>
    </source>
</evidence>
<evidence type="ECO:0000256" key="3">
    <source>
        <dbReference type="ARBA" id="ARBA00023163"/>
    </source>
</evidence>
<dbReference type="SMR" id="B9UKJ4"/>
<reference evidence="7" key="1">
    <citation type="submission" date="2008-05" db="EMBL/GenBank/DDBJ databases">
        <title>Genetic dissection of Rhizobium Nod factor-induced infection and nodule organogenesis in pea.</title>
        <authorList>
            <person name="Dolgikh E."/>
            <person name="Leppyanen I."/>
            <person name="Tsyganov V."/>
            <person name="Borisov A."/>
            <person name="Tikhonovich I."/>
            <person name="Geurts R."/>
        </authorList>
    </citation>
    <scope>NUCLEOTIDE SEQUENCE</scope>
</reference>
<feature type="region of interest" description="PFYRE" evidence="5">
    <location>
        <begin position="327"/>
        <end position="418"/>
    </location>
</feature>
<sequence length="505" mass="55542">MEMDMDMDAIHHLDFSGHSSTLTNTPTSDDGYGCNWNHWSPIVNWDTFTGAPDDFHHLMDTIIDDRTTVLDQLSPTTTTTTTTTTEEEEETETETTTTTTTTETVGVGDGDDLKGLKLVHLLMAGAEALTGSTKSRDLARVILVRLKELVSQHANGSNMERLAAYFTEALQGLLEGAGGAHSNNNKHYLTTNGPHDNQNDTLAAFQLLQDMSPYVKFGHFTANQAILESVAHERRVHVIDYDIMEGVQWASLIQALASSNNSPHLRITALSRTGTGRRSIATVQETGRRLTSFAASLGQPFSFHHCRLDSDETFRPSSLKLVRGEALVFNCMLNLPHLSYRAPDSVASFLNGAKALNPKLVTLVEEENGSVVGGFVERFMDSLHHYSAVFDSLEAGFPMQNRARALVERVFFGPRIAGSLGRIYRTGGDGEEERRSWGEWLGAAGFRGVPVSFANHCQAKLLLGLFNDGYRVEEVGLGSNKLVLDWKSRRLLSASVWTCSSDSDL</sequence>
<comment type="similarity">
    <text evidence="5">Belongs to the GRAS family.</text>
</comment>
<name>B9UKJ4_PEA</name>
<evidence type="ECO:0000313" key="7">
    <source>
        <dbReference type="EMBL" id="ACI14607.1"/>
    </source>
</evidence>
<feature type="region of interest" description="Disordered" evidence="6">
    <location>
        <begin position="72"/>
        <end position="108"/>
    </location>
</feature>
<comment type="caution">
    <text evidence="5">Lacks conserved residue(s) required for the propagation of feature annotation.</text>
</comment>
<evidence type="ECO:0000256" key="5">
    <source>
        <dbReference type="PROSITE-ProRule" id="PRU01191"/>
    </source>
</evidence>
<gene>
    <name evidence="7" type="primary">Sym7</name>
</gene>
<keyword evidence="3" id="KW-0804">Transcription</keyword>
<feature type="compositionally biased region" description="Low complexity" evidence="6">
    <location>
        <begin position="94"/>
        <end position="106"/>
    </location>
</feature>
<evidence type="ECO:0000256" key="4">
    <source>
        <dbReference type="ARBA" id="ARBA00023242"/>
    </source>
</evidence>
<dbReference type="PANTHER" id="PTHR31636">
    <property type="entry name" value="OSJNBA0084A10.13 PROTEIN-RELATED"/>
    <property type="match status" value="1"/>
</dbReference>
<evidence type="ECO:0000256" key="6">
    <source>
        <dbReference type="SAM" id="MobiDB-lite"/>
    </source>
</evidence>
<feature type="short sequence motif" description="VHIID" evidence="5">
    <location>
        <begin position="236"/>
        <end position="240"/>
    </location>
</feature>
<dbReference type="GO" id="GO:0009610">
    <property type="term" value="P:response to symbiotic fungus"/>
    <property type="evidence" value="ECO:0007669"/>
    <property type="project" value="UniProtKB-ARBA"/>
</dbReference>
<accession>B9UKJ4</accession>
<dbReference type="PROSITE" id="PS50985">
    <property type="entry name" value="GRAS"/>
    <property type="match status" value="1"/>
</dbReference>
<dbReference type="AlphaFoldDB" id="B9UKJ4"/>
<protein>
    <submittedName>
        <fullName evidence="7">GRAS family protein</fullName>
    </submittedName>
</protein>
<keyword evidence="2" id="KW-0805">Transcription regulation</keyword>
<organism evidence="7">
    <name type="scientific">Pisum sativum</name>
    <name type="common">Garden pea</name>
    <name type="synonym">Lathyrus oleraceus</name>
    <dbReference type="NCBI Taxonomy" id="3888"/>
    <lineage>
        <taxon>Eukaryota</taxon>
        <taxon>Viridiplantae</taxon>
        <taxon>Streptophyta</taxon>
        <taxon>Embryophyta</taxon>
        <taxon>Tracheophyta</taxon>
        <taxon>Spermatophyta</taxon>
        <taxon>Magnoliopsida</taxon>
        <taxon>eudicotyledons</taxon>
        <taxon>Gunneridae</taxon>
        <taxon>Pentapetalae</taxon>
        <taxon>rosids</taxon>
        <taxon>fabids</taxon>
        <taxon>Fabales</taxon>
        <taxon>Fabaceae</taxon>
        <taxon>Papilionoideae</taxon>
        <taxon>50 kb inversion clade</taxon>
        <taxon>NPAAA clade</taxon>
        <taxon>Hologalegina</taxon>
        <taxon>IRL clade</taxon>
        <taxon>Fabeae</taxon>
        <taxon>Lathyrus</taxon>
    </lineage>
</organism>
<comment type="subcellular location">
    <subcellularLocation>
        <location evidence="1">Nucleus</location>
    </subcellularLocation>
</comment>
<proteinExistence type="inferred from homology"/>